<dbReference type="EMBL" id="PSYR01000001">
    <property type="protein sequence ID" value="RCN58685.1"/>
    <property type="molecule type" value="Genomic_DNA"/>
</dbReference>
<organism evidence="1 2">
    <name type="scientific">Acidiferrobacter thiooxydans</name>
    <dbReference type="NCBI Taxonomy" id="163359"/>
    <lineage>
        <taxon>Bacteria</taxon>
        <taxon>Pseudomonadati</taxon>
        <taxon>Pseudomonadota</taxon>
        <taxon>Gammaproteobacteria</taxon>
        <taxon>Acidiferrobacterales</taxon>
        <taxon>Acidiferrobacteraceae</taxon>
        <taxon>Acidiferrobacter</taxon>
    </lineage>
</organism>
<reference evidence="1 2" key="1">
    <citation type="submission" date="2018-02" db="EMBL/GenBank/DDBJ databases">
        <title>Insights into the biology of acidophilic members of the Acidiferrobacteraceae family derived from comparative genomic analyses.</title>
        <authorList>
            <person name="Issotta F."/>
            <person name="Thyssen C."/>
            <person name="Mena C."/>
            <person name="Moya A."/>
            <person name="Bellenberg S."/>
            <person name="Sproer C."/>
            <person name="Covarrubias P.C."/>
            <person name="Sand W."/>
            <person name="Quatrini R."/>
            <person name="Vera M."/>
        </authorList>
    </citation>
    <scope>NUCLEOTIDE SEQUENCE [LARGE SCALE GENOMIC DNA]</scope>
    <source>
        <strain evidence="2">m-1</strain>
    </source>
</reference>
<proteinExistence type="predicted"/>
<gene>
    <name evidence="1" type="ORF">C4900_02590</name>
</gene>
<evidence type="ECO:0000313" key="2">
    <source>
        <dbReference type="Proteomes" id="UP000253250"/>
    </source>
</evidence>
<dbReference type="AlphaFoldDB" id="A0A1C2FYX8"/>
<comment type="caution">
    <text evidence="1">The sequence shown here is derived from an EMBL/GenBank/DDBJ whole genome shotgun (WGS) entry which is preliminary data.</text>
</comment>
<keyword evidence="2" id="KW-1185">Reference proteome</keyword>
<evidence type="ECO:0000313" key="1">
    <source>
        <dbReference type="EMBL" id="RCN58685.1"/>
    </source>
</evidence>
<name>A0A1C2FYX8_9GAMM</name>
<protein>
    <submittedName>
        <fullName evidence="1">Uncharacterized protein</fullName>
    </submittedName>
</protein>
<dbReference type="Proteomes" id="UP000253250">
    <property type="component" value="Unassembled WGS sequence"/>
</dbReference>
<sequence length="87" mass="9843">MAMPCRHQPEILEALEAIMRVSATPCEVRRAYERLTVRRRERFAGDVRAVGEWSLVSNHDGGFNLRGDARTADGYRKPCAHARPHGL</sequence>
<accession>A0A1C2FYX8</accession>